<sequence length="186" mass="20748">MQPFVTVNKNCAMPYALRIPVHDEDGDVVRCRWATNSITDECGGVCNILRNSVLDQSNCILYINAIPVTGRYAVALQIEDFGNQRDPIALSSIPLQFIVNVIDGTSMCNTKPRIETPLIESPSNTMYRLTIIARSIGSQIVEVNIASPVGFIKSELLRYGSSNDRWQASDQKCKTLKIVGEYKKYE</sequence>
<dbReference type="EMBL" id="CAJPWZ010000706">
    <property type="protein sequence ID" value="CAG2199001.1"/>
    <property type="molecule type" value="Genomic_DNA"/>
</dbReference>
<dbReference type="Proteomes" id="UP000683360">
    <property type="component" value="Unassembled WGS sequence"/>
</dbReference>
<name>A0A8S3QVG8_MYTED</name>
<organism evidence="1 2">
    <name type="scientific">Mytilus edulis</name>
    <name type="common">Blue mussel</name>
    <dbReference type="NCBI Taxonomy" id="6550"/>
    <lineage>
        <taxon>Eukaryota</taxon>
        <taxon>Metazoa</taxon>
        <taxon>Spiralia</taxon>
        <taxon>Lophotrochozoa</taxon>
        <taxon>Mollusca</taxon>
        <taxon>Bivalvia</taxon>
        <taxon>Autobranchia</taxon>
        <taxon>Pteriomorphia</taxon>
        <taxon>Mytilida</taxon>
        <taxon>Mytiloidea</taxon>
        <taxon>Mytilidae</taxon>
        <taxon>Mytilinae</taxon>
        <taxon>Mytilus</taxon>
    </lineage>
</organism>
<comment type="caution">
    <text evidence="1">The sequence shown here is derived from an EMBL/GenBank/DDBJ whole genome shotgun (WGS) entry which is preliminary data.</text>
</comment>
<reference evidence="1" key="1">
    <citation type="submission" date="2021-03" db="EMBL/GenBank/DDBJ databases">
        <authorList>
            <person name="Bekaert M."/>
        </authorList>
    </citation>
    <scope>NUCLEOTIDE SEQUENCE</scope>
</reference>
<accession>A0A8S3QVG8</accession>
<proteinExistence type="predicted"/>
<keyword evidence="2" id="KW-1185">Reference proteome</keyword>
<dbReference type="AlphaFoldDB" id="A0A8S3QVG8"/>
<evidence type="ECO:0000313" key="1">
    <source>
        <dbReference type="EMBL" id="CAG2199001.1"/>
    </source>
</evidence>
<protein>
    <submittedName>
        <fullName evidence="1">Uncharacterized protein</fullName>
    </submittedName>
</protein>
<evidence type="ECO:0000313" key="2">
    <source>
        <dbReference type="Proteomes" id="UP000683360"/>
    </source>
</evidence>
<dbReference type="OrthoDB" id="6136126at2759"/>
<gene>
    <name evidence="1" type="ORF">MEDL_13728</name>
</gene>